<protein>
    <submittedName>
        <fullName evidence="1">Uncharacterized protein</fullName>
    </submittedName>
</protein>
<dbReference type="Proteomes" id="UP001210720">
    <property type="component" value="Unassembled WGS sequence"/>
</dbReference>
<proteinExistence type="predicted"/>
<evidence type="ECO:0000313" key="2">
    <source>
        <dbReference type="Proteomes" id="UP001210720"/>
    </source>
</evidence>
<evidence type="ECO:0000313" key="1">
    <source>
        <dbReference type="EMBL" id="MDA7423786.1"/>
    </source>
</evidence>
<keyword evidence="2" id="KW-1185">Reference proteome</keyword>
<comment type="caution">
    <text evidence="1">The sequence shown here is derived from an EMBL/GenBank/DDBJ whole genome shotgun (WGS) entry which is preliminary data.</text>
</comment>
<dbReference type="RefSeq" id="WP_271431120.1">
    <property type="nucleotide sequence ID" value="NZ_JAQIOY010000001.1"/>
</dbReference>
<accession>A0ABT4XPA8</accession>
<reference evidence="1 2" key="1">
    <citation type="submission" date="2023-01" db="EMBL/GenBank/DDBJ databases">
        <title>Thalassococcus onchidii sp. nov., isolated from a marine invertebrate from the South China Sea.</title>
        <authorList>
            <person name="Xu S."/>
            <person name="Liu Z."/>
            <person name="Xu Y."/>
        </authorList>
    </citation>
    <scope>NUCLEOTIDE SEQUENCE [LARGE SCALE GENOMIC DNA]</scope>
    <source>
        <strain evidence="1 2">KCTC 32084</strain>
    </source>
</reference>
<organism evidence="1 2">
    <name type="scientific">Thalassococcus lentus</name>
    <dbReference type="NCBI Taxonomy" id="1210524"/>
    <lineage>
        <taxon>Bacteria</taxon>
        <taxon>Pseudomonadati</taxon>
        <taxon>Pseudomonadota</taxon>
        <taxon>Alphaproteobacteria</taxon>
        <taxon>Rhodobacterales</taxon>
        <taxon>Roseobacteraceae</taxon>
        <taxon>Thalassococcus</taxon>
    </lineage>
</organism>
<name>A0ABT4XPA8_9RHOB</name>
<dbReference type="EMBL" id="JAQIOY010000001">
    <property type="protein sequence ID" value="MDA7423786.1"/>
    <property type="molecule type" value="Genomic_DNA"/>
</dbReference>
<sequence>MANVTEIHREFGHLGAATMSFDSQTQALRAKKNYKTTKMP</sequence>
<gene>
    <name evidence="1" type="ORF">PFY00_03530</name>
</gene>